<feature type="non-terminal residue" evidence="1">
    <location>
        <position position="1"/>
    </location>
</feature>
<evidence type="ECO:0000313" key="1">
    <source>
        <dbReference type="EMBL" id="CAF0752305.1"/>
    </source>
</evidence>
<organism evidence="1 3">
    <name type="scientific">Didymodactylos carnosus</name>
    <dbReference type="NCBI Taxonomy" id="1234261"/>
    <lineage>
        <taxon>Eukaryota</taxon>
        <taxon>Metazoa</taxon>
        <taxon>Spiralia</taxon>
        <taxon>Gnathifera</taxon>
        <taxon>Rotifera</taxon>
        <taxon>Eurotatoria</taxon>
        <taxon>Bdelloidea</taxon>
        <taxon>Philodinida</taxon>
        <taxon>Philodinidae</taxon>
        <taxon>Didymodactylos</taxon>
    </lineage>
</organism>
<evidence type="ECO:0000313" key="2">
    <source>
        <dbReference type="EMBL" id="CAF3531173.1"/>
    </source>
</evidence>
<reference evidence="1" key="1">
    <citation type="submission" date="2021-02" db="EMBL/GenBank/DDBJ databases">
        <authorList>
            <person name="Nowell W R."/>
        </authorList>
    </citation>
    <scope>NUCLEOTIDE SEQUENCE</scope>
</reference>
<dbReference type="EMBL" id="CAJOBA010000427">
    <property type="protein sequence ID" value="CAF3531173.1"/>
    <property type="molecule type" value="Genomic_DNA"/>
</dbReference>
<comment type="caution">
    <text evidence="1">The sequence shown here is derived from an EMBL/GenBank/DDBJ whole genome shotgun (WGS) entry which is preliminary data.</text>
</comment>
<protein>
    <submittedName>
        <fullName evidence="1">Uncharacterized protein</fullName>
    </submittedName>
</protein>
<dbReference type="Proteomes" id="UP000677228">
    <property type="component" value="Unassembled WGS sequence"/>
</dbReference>
<proteinExistence type="predicted"/>
<dbReference type="EMBL" id="CAJNOK010000427">
    <property type="protein sequence ID" value="CAF0752305.1"/>
    <property type="molecule type" value="Genomic_DNA"/>
</dbReference>
<gene>
    <name evidence="1" type="ORF">OVA965_LOCUS2084</name>
    <name evidence="2" type="ORF">TMI583_LOCUS2084</name>
</gene>
<sequence length="70" mass="8139">GHVGIQTLSKQYPECFELLKEAQVCVMENGFKSSNNTYTQHYLTTDHYTNEIERILINADQKQTRIYNIG</sequence>
<name>A0A8S2CVR9_9BILA</name>
<dbReference type="AlphaFoldDB" id="A0A8S2CVR9"/>
<evidence type="ECO:0000313" key="3">
    <source>
        <dbReference type="Proteomes" id="UP000677228"/>
    </source>
</evidence>
<dbReference type="Proteomes" id="UP000682733">
    <property type="component" value="Unassembled WGS sequence"/>
</dbReference>
<accession>A0A8S2CVR9</accession>